<dbReference type="GO" id="GO:0004076">
    <property type="term" value="F:biotin synthase activity"/>
    <property type="evidence" value="ECO:0007669"/>
    <property type="project" value="UniProtKB-EC"/>
</dbReference>
<dbReference type="HAMAP" id="MF_01694">
    <property type="entry name" value="BioB"/>
    <property type="match status" value="1"/>
</dbReference>
<dbReference type="EC" id="2.8.1.6" evidence="3 13"/>
<keyword evidence="8 13" id="KW-0479">Metal-binding</keyword>
<dbReference type="SFLD" id="SFLDG01060">
    <property type="entry name" value="BATS_domain_containing"/>
    <property type="match status" value="1"/>
</dbReference>
<evidence type="ECO:0000256" key="9">
    <source>
        <dbReference type="ARBA" id="ARBA00022756"/>
    </source>
</evidence>
<evidence type="ECO:0000256" key="1">
    <source>
        <dbReference type="ARBA" id="ARBA00004942"/>
    </source>
</evidence>
<accession>A0ABX9KDH5</accession>
<evidence type="ECO:0000256" key="4">
    <source>
        <dbReference type="ARBA" id="ARBA00022485"/>
    </source>
</evidence>
<gene>
    <name evidence="13 15" type="primary">bioB</name>
    <name evidence="15" type="ORF">DYH56_14300</name>
</gene>
<dbReference type="InterPro" id="IPR007197">
    <property type="entry name" value="rSAM"/>
</dbReference>
<dbReference type="PROSITE" id="PS51918">
    <property type="entry name" value="RADICAL_SAM"/>
    <property type="match status" value="1"/>
</dbReference>
<dbReference type="PANTHER" id="PTHR22976">
    <property type="entry name" value="BIOTIN SYNTHASE"/>
    <property type="match status" value="1"/>
</dbReference>
<protein>
    <recommendedName>
        <fullName evidence="3 13">Biotin synthase</fullName>
        <ecNumber evidence="3 13">2.8.1.6</ecNumber>
    </recommendedName>
</protein>
<reference evidence="15 16" key="1">
    <citation type="submission" date="2018-08" db="EMBL/GenBank/DDBJ databases">
        <title>Draft genome sequence of Psychrilyobacter sp. strain SD5 isolated from Black Sea water.</title>
        <authorList>
            <person name="Yadav S."/>
            <person name="Villanueva L."/>
            <person name="Damste J.S.S."/>
        </authorList>
    </citation>
    <scope>NUCLEOTIDE SEQUENCE [LARGE SCALE GENOMIC DNA]</scope>
    <source>
        <strain evidence="15 16">SD5</strain>
    </source>
</reference>
<keyword evidence="11 13" id="KW-0411">Iron-sulfur</keyword>
<keyword evidence="16" id="KW-1185">Reference proteome</keyword>
<comment type="subunit">
    <text evidence="13">Homodimer.</text>
</comment>
<feature type="binding site" evidence="13">
    <location>
        <position position="63"/>
    </location>
    <ligand>
        <name>[4Fe-4S] cluster</name>
        <dbReference type="ChEBI" id="CHEBI:49883"/>
        <note>4Fe-4S-S-AdoMet</note>
    </ligand>
</feature>
<name>A0ABX9KDH5_9FUSO</name>
<dbReference type="Proteomes" id="UP000263486">
    <property type="component" value="Unassembled WGS sequence"/>
</dbReference>
<comment type="similarity">
    <text evidence="2 13">Belongs to the radical SAM superfamily. Biotin synthase family.</text>
</comment>
<feature type="binding site" evidence="13">
    <location>
        <position position="269"/>
    </location>
    <ligand>
        <name>[2Fe-2S] cluster</name>
        <dbReference type="ChEBI" id="CHEBI:190135"/>
    </ligand>
</feature>
<dbReference type="EMBL" id="QUAJ01000039">
    <property type="protein sequence ID" value="REI39574.1"/>
    <property type="molecule type" value="Genomic_DNA"/>
</dbReference>
<organism evidence="15 16">
    <name type="scientific">Psychrilyobacter piezotolerans</name>
    <dbReference type="NCBI Taxonomy" id="2293438"/>
    <lineage>
        <taxon>Bacteria</taxon>
        <taxon>Fusobacteriati</taxon>
        <taxon>Fusobacteriota</taxon>
        <taxon>Fusobacteriia</taxon>
        <taxon>Fusobacteriales</taxon>
        <taxon>Fusobacteriaceae</taxon>
        <taxon>Psychrilyobacter</taxon>
    </lineage>
</organism>
<keyword evidence="6 13" id="KW-0949">S-adenosyl-L-methionine</keyword>
<keyword evidence="9 13" id="KW-0093">Biotin biosynthesis</keyword>
<evidence type="ECO:0000256" key="2">
    <source>
        <dbReference type="ARBA" id="ARBA00010765"/>
    </source>
</evidence>
<dbReference type="Pfam" id="PF04055">
    <property type="entry name" value="Radical_SAM"/>
    <property type="match status" value="1"/>
</dbReference>
<keyword evidence="10 13" id="KW-0408">Iron</keyword>
<proteinExistence type="inferred from homology"/>
<evidence type="ECO:0000256" key="11">
    <source>
        <dbReference type="ARBA" id="ARBA00023014"/>
    </source>
</evidence>
<comment type="cofactor">
    <cofactor evidence="13">
        <name>[2Fe-2S] cluster</name>
        <dbReference type="ChEBI" id="CHEBI:190135"/>
    </cofactor>
    <text evidence="13">Binds 1 [2Fe-2S] cluster. The cluster is coordinated with 3 cysteines and 1 arginine.</text>
</comment>
<dbReference type="InterPro" id="IPR013785">
    <property type="entry name" value="Aldolase_TIM"/>
</dbReference>
<dbReference type="NCBIfam" id="TIGR00433">
    <property type="entry name" value="bioB"/>
    <property type="match status" value="1"/>
</dbReference>
<comment type="cofactor">
    <cofactor evidence="13">
        <name>[4Fe-4S] cluster</name>
        <dbReference type="ChEBI" id="CHEBI:49883"/>
    </cofactor>
    <text evidence="13">Binds 1 [4Fe-4S] cluster. The cluster is coordinated with 3 cysteines and an exchangeable S-adenosyl-L-methionine.</text>
</comment>
<comment type="function">
    <text evidence="13">Catalyzes the conversion of dethiobiotin (DTB) to biotin by the insertion of a sulfur atom into dethiobiotin via a radical-based mechanism.</text>
</comment>
<dbReference type="InterPro" id="IPR058240">
    <property type="entry name" value="rSAM_sf"/>
</dbReference>
<evidence type="ECO:0000256" key="6">
    <source>
        <dbReference type="ARBA" id="ARBA00022691"/>
    </source>
</evidence>
<evidence type="ECO:0000256" key="7">
    <source>
        <dbReference type="ARBA" id="ARBA00022714"/>
    </source>
</evidence>
<dbReference type="InterPro" id="IPR024177">
    <property type="entry name" value="Biotin_synthase"/>
</dbReference>
<evidence type="ECO:0000256" key="12">
    <source>
        <dbReference type="ARBA" id="ARBA00051157"/>
    </source>
</evidence>
<dbReference type="CDD" id="cd01335">
    <property type="entry name" value="Radical_SAM"/>
    <property type="match status" value="1"/>
</dbReference>
<comment type="caution">
    <text evidence="15">The sequence shown here is derived from an EMBL/GenBank/DDBJ whole genome shotgun (WGS) entry which is preliminary data.</text>
</comment>
<dbReference type="Gene3D" id="3.20.20.70">
    <property type="entry name" value="Aldolase class I"/>
    <property type="match status" value="1"/>
</dbReference>
<dbReference type="PANTHER" id="PTHR22976:SF2">
    <property type="entry name" value="BIOTIN SYNTHASE, MITOCHONDRIAL"/>
    <property type="match status" value="1"/>
</dbReference>
<evidence type="ECO:0000313" key="16">
    <source>
        <dbReference type="Proteomes" id="UP000263486"/>
    </source>
</evidence>
<dbReference type="InterPro" id="IPR010722">
    <property type="entry name" value="BATS_dom"/>
</dbReference>
<dbReference type="SFLD" id="SFLDS00029">
    <property type="entry name" value="Radical_SAM"/>
    <property type="match status" value="1"/>
</dbReference>
<evidence type="ECO:0000259" key="14">
    <source>
        <dbReference type="PROSITE" id="PS51918"/>
    </source>
</evidence>
<evidence type="ECO:0000256" key="8">
    <source>
        <dbReference type="ARBA" id="ARBA00022723"/>
    </source>
</evidence>
<evidence type="ECO:0000256" key="5">
    <source>
        <dbReference type="ARBA" id="ARBA00022679"/>
    </source>
</evidence>
<sequence length="321" mass="35878">MNIRDFINREITYEEAMKLTNISGSKMMELFSVANEIREKYCGNKIHTCTISNAKSGRCEEDCKFCAQSAHYNTNITSYELKDKETLLDEYSRAEELGSSKFGLVTSGRSINKGTNEYNDIKDFLKTAKASDKDVELCCSIGLLSKEELMELKEAGITRFHSNLQTSINSYNKIVATTHGIENRLKTIKSAKEIGLDVCSGGIIGMGESWEDRIDMAYTLKELGVDGIPVNILNPIAGTPHGDREHLAMDEILKTIAIYRIIFRDKVIKIGAGREGILKDFMGMAFMSGANGMLVGGYLTVRGRSAQEDFKLIENIKKMWK</sequence>
<evidence type="ECO:0000256" key="13">
    <source>
        <dbReference type="HAMAP-Rule" id="MF_01694"/>
    </source>
</evidence>
<evidence type="ECO:0000256" key="10">
    <source>
        <dbReference type="ARBA" id="ARBA00023004"/>
    </source>
</evidence>
<dbReference type="InterPro" id="IPR002684">
    <property type="entry name" value="Biotin_synth/BioAB"/>
</dbReference>
<dbReference type="SUPFAM" id="SSF102114">
    <property type="entry name" value="Radical SAM enzymes"/>
    <property type="match status" value="1"/>
</dbReference>
<keyword evidence="4 13" id="KW-0004">4Fe-4S</keyword>
<comment type="caution">
    <text evidence="13">Lacks conserved residue(s) required for the propagation of feature annotation.</text>
</comment>
<dbReference type="PIRSF" id="PIRSF001619">
    <property type="entry name" value="Biotin_synth"/>
    <property type="match status" value="1"/>
</dbReference>
<feature type="binding site" evidence="13">
    <location>
        <position position="138"/>
    </location>
    <ligand>
        <name>[2Fe-2S] cluster</name>
        <dbReference type="ChEBI" id="CHEBI:190135"/>
    </ligand>
</feature>
<dbReference type="Pfam" id="PF06968">
    <property type="entry name" value="BATS"/>
    <property type="match status" value="1"/>
</dbReference>
<feature type="binding site" evidence="13">
    <location>
        <position position="66"/>
    </location>
    <ligand>
        <name>[4Fe-4S] cluster</name>
        <dbReference type="ChEBI" id="CHEBI:49883"/>
        <note>4Fe-4S-S-AdoMet</note>
    </ligand>
</feature>
<feature type="binding site" evidence="13">
    <location>
        <position position="59"/>
    </location>
    <ligand>
        <name>[4Fe-4S] cluster</name>
        <dbReference type="ChEBI" id="CHEBI:49883"/>
        <note>4Fe-4S-S-AdoMet</note>
    </ligand>
</feature>
<keyword evidence="7 13" id="KW-0001">2Fe-2S</keyword>
<evidence type="ECO:0000256" key="3">
    <source>
        <dbReference type="ARBA" id="ARBA00012236"/>
    </source>
</evidence>
<dbReference type="SMART" id="SM00729">
    <property type="entry name" value="Elp3"/>
    <property type="match status" value="1"/>
</dbReference>
<dbReference type="SFLD" id="SFLDG01278">
    <property type="entry name" value="biotin_synthase_like"/>
    <property type="match status" value="1"/>
</dbReference>
<evidence type="ECO:0000313" key="15">
    <source>
        <dbReference type="EMBL" id="REI39574.1"/>
    </source>
</evidence>
<dbReference type="RefSeq" id="WP_114643551.1">
    <property type="nucleotide sequence ID" value="NZ_JAACIO010000037.1"/>
</dbReference>
<comment type="catalytic activity">
    <reaction evidence="12 13">
        <text>(4R,5S)-dethiobiotin + (sulfur carrier)-SH + 2 reduced [2Fe-2S]-[ferredoxin] + 2 S-adenosyl-L-methionine = (sulfur carrier)-H + biotin + 2 5'-deoxyadenosine + 2 L-methionine + 2 oxidized [2Fe-2S]-[ferredoxin]</text>
        <dbReference type="Rhea" id="RHEA:22060"/>
        <dbReference type="Rhea" id="RHEA-COMP:10000"/>
        <dbReference type="Rhea" id="RHEA-COMP:10001"/>
        <dbReference type="Rhea" id="RHEA-COMP:14737"/>
        <dbReference type="Rhea" id="RHEA-COMP:14739"/>
        <dbReference type="ChEBI" id="CHEBI:17319"/>
        <dbReference type="ChEBI" id="CHEBI:29917"/>
        <dbReference type="ChEBI" id="CHEBI:33737"/>
        <dbReference type="ChEBI" id="CHEBI:33738"/>
        <dbReference type="ChEBI" id="CHEBI:57586"/>
        <dbReference type="ChEBI" id="CHEBI:57844"/>
        <dbReference type="ChEBI" id="CHEBI:59789"/>
        <dbReference type="ChEBI" id="CHEBI:64428"/>
        <dbReference type="ChEBI" id="CHEBI:149473"/>
        <dbReference type="EC" id="2.8.1.6"/>
    </reaction>
</comment>
<comment type="pathway">
    <text evidence="1 13">Cofactor biosynthesis; biotin biosynthesis; biotin from 7,8-diaminononanoate: step 2/2.</text>
</comment>
<dbReference type="InterPro" id="IPR006638">
    <property type="entry name" value="Elp3/MiaA/NifB-like_rSAM"/>
</dbReference>
<feature type="binding site" evidence="13">
    <location>
        <position position="199"/>
    </location>
    <ligand>
        <name>[2Fe-2S] cluster</name>
        <dbReference type="ChEBI" id="CHEBI:190135"/>
    </ligand>
</feature>
<keyword evidence="5 13" id="KW-0808">Transferase</keyword>
<dbReference type="SMART" id="SM00876">
    <property type="entry name" value="BATS"/>
    <property type="match status" value="1"/>
</dbReference>
<feature type="domain" description="Radical SAM core" evidence="14">
    <location>
        <begin position="41"/>
        <end position="274"/>
    </location>
</feature>